<accession>A0A2N0NKP1</accession>
<name>A0A2N0NKP1_9GLOM</name>
<dbReference type="VEuPathDB" id="FungiDB:RhiirA1_482287"/>
<dbReference type="Proteomes" id="UP000232688">
    <property type="component" value="Unassembled WGS sequence"/>
</dbReference>
<dbReference type="EMBL" id="LLXH01006415">
    <property type="protein sequence ID" value="PKC52089.1"/>
    <property type="molecule type" value="Genomic_DNA"/>
</dbReference>
<reference evidence="2 3" key="4">
    <citation type="submission" date="2017-10" db="EMBL/GenBank/DDBJ databases">
        <title>Genome analyses suggest a sexual origin of heterokaryosis in a supposedly ancient asexual fungus.</title>
        <authorList>
            <person name="Corradi N."/>
            <person name="Sedzielewska K."/>
            <person name="Noel J."/>
            <person name="Charron P."/>
            <person name="Farinelli L."/>
            <person name="Marton T."/>
            <person name="Kruger M."/>
            <person name="Pelin A."/>
            <person name="Brachmann A."/>
            <person name="Corradi N."/>
        </authorList>
    </citation>
    <scope>NUCLEOTIDE SEQUENCE [LARGE SCALE GENOMIC DNA]</scope>
    <source>
        <strain evidence="2 3">A1</strain>
    </source>
</reference>
<gene>
    <name evidence="2" type="ORF">RhiirA1_482287</name>
    <name evidence="1" type="ORF">RhiirA5_437300</name>
</gene>
<reference evidence="2 3" key="3">
    <citation type="submission" date="2017-10" db="EMBL/GenBank/DDBJ databases">
        <title>Extensive intraspecific genome diversity in a model arbuscular mycorrhizal fungus.</title>
        <authorList>
            <person name="Chen E.C.H."/>
            <person name="Morin E."/>
            <person name="Baudet D."/>
            <person name="Noel J."/>
            <person name="Ndikumana S."/>
            <person name="Charron P."/>
            <person name="St-Onge C."/>
            <person name="Giorgi J."/>
            <person name="Grigoriev I.V."/>
            <person name="Roux C."/>
            <person name="Martin F.M."/>
            <person name="Corradi N."/>
        </authorList>
    </citation>
    <scope>NUCLEOTIDE SEQUENCE [LARGE SCALE GENOMIC DNA]</scope>
    <source>
        <strain evidence="2 3">A1</strain>
    </source>
</reference>
<reference evidence="1 4" key="2">
    <citation type="submission" date="2017-09" db="EMBL/GenBank/DDBJ databases">
        <title>Extensive intraspecific genome diversity in a model arbuscular mycorrhizal fungus.</title>
        <authorList>
            <person name="Chen E.C."/>
            <person name="Morin E."/>
            <person name="Beaudet D."/>
            <person name="Noel J."/>
            <person name="Ndikumana S."/>
            <person name="Charron P."/>
            <person name="St-Onge C."/>
            <person name="Giorgi J."/>
            <person name="Grigoriev I.V."/>
            <person name="Roux C."/>
            <person name="Martin F.M."/>
            <person name="Corradi N."/>
        </authorList>
    </citation>
    <scope>NUCLEOTIDE SEQUENCE [LARGE SCALE GENOMIC DNA]</scope>
    <source>
        <strain evidence="1 4">A5</strain>
    </source>
</reference>
<organism evidence="1 4">
    <name type="scientific">Rhizophagus irregularis</name>
    <dbReference type="NCBI Taxonomy" id="588596"/>
    <lineage>
        <taxon>Eukaryota</taxon>
        <taxon>Fungi</taxon>
        <taxon>Fungi incertae sedis</taxon>
        <taxon>Mucoromycota</taxon>
        <taxon>Glomeromycotina</taxon>
        <taxon>Glomeromycetes</taxon>
        <taxon>Glomerales</taxon>
        <taxon>Glomeraceae</taxon>
        <taxon>Rhizophagus</taxon>
    </lineage>
</organism>
<protein>
    <submittedName>
        <fullName evidence="1">Uncharacterized protein</fullName>
    </submittedName>
</protein>
<proteinExistence type="predicted"/>
<evidence type="ECO:0000313" key="1">
    <source>
        <dbReference type="EMBL" id="PKB95140.1"/>
    </source>
</evidence>
<evidence type="ECO:0000313" key="3">
    <source>
        <dbReference type="Proteomes" id="UP000232688"/>
    </source>
</evidence>
<dbReference type="AlphaFoldDB" id="A0A2N0NKP1"/>
<reference evidence="1 4" key="1">
    <citation type="submission" date="2016-04" db="EMBL/GenBank/DDBJ databases">
        <title>Genome analyses suggest a sexual origin of heterokaryosis in a supposedly ancient asexual fungus.</title>
        <authorList>
            <person name="Ropars J."/>
            <person name="Sedzielewska K."/>
            <person name="Noel J."/>
            <person name="Charron P."/>
            <person name="Farinelli L."/>
            <person name="Marton T."/>
            <person name="Kruger M."/>
            <person name="Pelin A."/>
            <person name="Brachmann A."/>
            <person name="Corradi N."/>
        </authorList>
    </citation>
    <scope>NUCLEOTIDE SEQUENCE [LARGE SCALE GENOMIC DNA]</scope>
    <source>
        <strain evidence="1 4">A5</strain>
    </source>
</reference>
<evidence type="ECO:0000313" key="4">
    <source>
        <dbReference type="Proteomes" id="UP000232722"/>
    </source>
</evidence>
<dbReference type="Proteomes" id="UP000232722">
    <property type="component" value="Unassembled WGS sequence"/>
</dbReference>
<evidence type="ECO:0000313" key="2">
    <source>
        <dbReference type="EMBL" id="PKC52089.1"/>
    </source>
</evidence>
<dbReference type="EMBL" id="LLXJ01005094">
    <property type="protein sequence ID" value="PKB95140.1"/>
    <property type="molecule type" value="Genomic_DNA"/>
</dbReference>
<sequence>MALLRDQMSSEMEDLFSRKNTLEEIHLVAKNNSQLESEPRNSIKSIQQLLNSPADDEEIARFFEAIISIDSTLRCDETTQSILQQHSDLQNFIQIHCQIRTYSFQVCIYRFMNSKFTII</sequence>
<comment type="caution">
    <text evidence="1">The sequence shown here is derived from an EMBL/GenBank/DDBJ whole genome shotgun (WGS) entry which is preliminary data.</text>
</comment>